<evidence type="ECO:0000313" key="1">
    <source>
        <dbReference type="EMBL" id="RID72175.1"/>
    </source>
</evidence>
<name>A0A398A429_BRACM</name>
<protein>
    <recommendedName>
        <fullName evidence="3">NYN domain-containing protein</fullName>
    </recommendedName>
</protein>
<evidence type="ECO:0008006" key="3">
    <source>
        <dbReference type="Google" id="ProtNLM"/>
    </source>
</evidence>
<dbReference type="EMBL" id="CM010630">
    <property type="protein sequence ID" value="RID72175.1"/>
    <property type="molecule type" value="Genomic_DNA"/>
</dbReference>
<evidence type="ECO:0000313" key="2">
    <source>
        <dbReference type="Proteomes" id="UP000264353"/>
    </source>
</evidence>
<proteinExistence type="predicted"/>
<gene>
    <name evidence="1" type="ORF">BRARA_C04080</name>
</gene>
<reference evidence="1 2" key="1">
    <citation type="submission" date="2018-06" db="EMBL/GenBank/DDBJ databases">
        <title>WGS assembly of Brassica rapa FPsc.</title>
        <authorList>
            <person name="Bowman J."/>
            <person name="Kohchi T."/>
            <person name="Yamato K."/>
            <person name="Jenkins J."/>
            <person name="Shu S."/>
            <person name="Ishizaki K."/>
            <person name="Yamaoka S."/>
            <person name="Nishihama R."/>
            <person name="Nakamura Y."/>
            <person name="Berger F."/>
            <person name="Adam C."/>
            <person name="Aki S."/>
            <person name="Althoff F."/>
            <person name="Araki T."/>
            <person name="Arteaga-Vazquez M."/>
            <person name="Balasubrmanian S."/>
            <person name="Bauer D."/>
            <person name="Boehm C."/>
            <person name="Briginshaw L."/>
            <person name="Caballero-Perez J."/>
            <person name="Catarino B."/>
            <person name="Chen F."/>
            <person name="Chiyoda S."/>
            <person name="Chovatia M."/>
            <person name="Davies K."/>
            <person name="Delmans M."/>
            <person name="Demura T."/>
            <person name="Dierschke T."/>
            <person name="Dolan L."/>
            <person name="Dorantes-Acosta A."/>
            <person name="Eklund D."/>
            <person name="Florent S."/>
            <person name="Flores-Sandoval E."/>
            <person name="Fujiyama A."/>
            <person name="Fukuzawa H."/>
            <person name="Galik B."/>
            <person name="Grimanelli D."/>
            <person name="Grimwood J."/>
            <person name="Grossniklaus U."/>
            <person name="Hamada T."/>
            <person name="Haseloff J."/>
            <person name="Hetherington A."/>
            <person name="Higo A."/>
            <person name="Hirakawa Y."/>
            <person name="Hundley H."/>
            <person name="Ikeda Y."/>
            <person name="Inoue K."/>
            <person name="Inoue S."/>
            <person name="Ishida S."/>
            <person name="Jia Q."/>
            <person name="Kakita M."/>
            <person name="Kanazawa T."/>
            <person name="Kawai Y."/>
            <person name="Kawashima T."/>
            <person name="Kennedy M."/>
            <person name="Kinose K."/>
            <person name="Kinoshita T."/>
            <person name="Kohara Y."/>
            <person name="Koide E."/>
            <person name="Komatsu K."/>
            <person name="Kopischke S."/>
            <person name="Kubo M."/>
            <person name="Kyozuka J."/>
            <person name="Lagercrantz U."/>
            <person name="Lin S."/>
            <person name="Lindquist E."/>
            <person name="Lipzen A."/>
            <person name="Lu C."/>
            <person name="Luna E."/>
            <person name="Martienssen R."/>
            <person name="Minamino N."/>
            <person name="Mizutani M."/>
            <person name="Mizutani M."/>
            <person name="Mochizuki N."/>
            <person name="Monte I."/>
            <person name="Mosher R."/>
            <person name="Nagasaki H."/>
            <person name="Nakagami H."/>
            <person name="Naramoto S."/>
            <person name="Nishitani K."/>
            <person name="Ohtani M."/>
            <person name="Okamoto T."/>
            <person name="Okumura M."/>
            <person name="Phillips J."/>
            <person name="Pollak B."/>
            <person name="Reinders A."/>
            <person name="Roevekamp M."/>
            <person name="Sano R."/>
            <person name="Sawa S."/>
            <person name="Schmid M."/>
            <person name="Shirakawa M."/>
            <person name="Solano R."/>
            <person name="Spunde A."/>
            <person name="Suetsugu N."/>
            <person name="Sugano S."/>
            <person name="Sugiyama A."/>
            <person name="Sun R."/>
            <person name="Suzuki Y."/>
            <person name="Takenaka M."/>
            <person name="Takezawa D."/>
            <person name="Tomogane H."/>
            <person name="Tsuzuki M."/>
            <person name="Ueda T."/>
            <person name="Umeda M."/>
            <person name="Ward J."/>
            <person name="Watanabe Y."/>
            <person name="Yazaki K."/>
            <person name="Yokoyama R."/>
            <person name="Yoshitake Y."/>
            <person name="Yotsui I."/>
            <person name="Zachgo S."/>
            <person name="Schmutz J."/>
        </authorList>
    </citation>
    <scope>NUCLEOTIDE SEQUENCE [LARGE SCALE GENOMIC DNA]</scope>
    <source>
        <strain evidence="2">cv. B-3</strain>
    </source>
</reference>
<accession>A0A398A429</accession>
<dbReference type="AlphaFoldDB" id="A0A398A429"/>
<organism evidence="1 2">
    <name type="scientific">Brassica campestris</name>
    <name type="common">Field mustard</name>
    <dbReference type="NCBI Taxonomy" id="3711"/>
    <lineage>
        <taxon>Eukaryota</taxon>
        <taxon>Viridiplantae</taxon>
        <taxon>Streptophyta</taxon>
        <taxon>Embryophyta</taxon>
        <taxon>Tracheophyta</taxon>
        <taxon>Spermatophyta</taxon>
        <taxon>Magnoliopsida</taxon>
        <taxon>eudicotyledons</taxon>
        <taxon>Gunneridae</taxon>
        <taxon>Pentapetalae</taxon>
        <taxon>rosids</taxon>
        <taxon>malvids</taxon>
        <taxon>Brassicales</taxon>
        <taxon>Brassicaceae</taxon>
        <taxon>Brassiceae</taxon>
        <taxon>Brassica</taxon>
    </lineage>
</organism>
<dbReference type="Proteomes" id="UP000264353">
    <property type="component" value="Chromosome A3"/>
</dbReference>
<sequence>MTTFLNLVNYFLAAGNTGVFLDKIKRALENKGYRTHVSLRLYGDKYAEAGIKICLVPDVEGVTYTRGNFMLLDSYLWALDNPGESNLMLLSKDIKQDTWAMRLLTFLHRHDCYILLGDPLSEFTVLSDSGEWIWKSLSD</sequence>